<dbReference type="EMBL" id="BMAT01010409">
    <property type="protein sequence ID" value="GFS26359.1"/>
    <property type="molecule type" value="Genomic_DNA"/>
</dbReference>
<comment type="caution">
    <text evidence="2">The sequence shown here is derived from an EMBL/GenBank/DDBJ whole genome shotgun (WGS) entry which is preliminary data.</text>
</comment>
<organism evidence="2 3">
    <name type="scientific">Elysia marginata</name>
    <dbReference type="NCBI Taxonomy" id="1093978"/>
    <lineage>
        <taxon>Eukaryota</taxon>
        <taxon>Metazoa</taxon>
        <taxon>Spiralia</taxon>
        <taxon>Lophotrochozoa</taxon>
        <taxon>Mollusca</taxon>
        <taxon>Gastropoda</taxon>
        <taxon>Heterobranchia</taxon>
        <taxon>Euthyneura</taxon>
        <taxon>Panpulmonata</taxon>
        <taxon>Sacoglossa</taxon>
        <taxon>Placobranchoidea</taxon>
        <taxon>Plakobranchidae</taxon>
        <taxon>Elysia</taxon>
    </lineage>
</organism>
<name>A0AAV4JUJ9_9GAST</name>
<protein>
    <recommendedName>
        <fullName evidence="4">Secreted protein</fullName>
    </recommendedName>
</protein>
<dbReference type="Proteomes" id="UP000762676">
    <property type="component" value="Unassembled WGS sequence"/>
</dbReference>
<evidence type="ECO:0000313" key="2">
    <source>
        <dbReference type="EMBL" id="GFS26359.1"/>
    </source>
</evidence>
<gene>
    <name evidence="2" type="ORF">ElyMa_005211500</name>
</gene>
<evidence type="ECO:0000256" key="1">
    <source>
        <dbReference type="SAM" id="MobiDB-lite"/>
    </source>
</evidence>
<dbReference type="AlphaFoldDB" id="A0AAV4JUJ9"/>
<feature type="region of interest" description="Disordered" evidence="1">
    <location>
        <begin position="47"/>
        <end position="72"/>
    </location>
</feature>
<sequence>MVLAVVIATTLAVPMPRDEVEIRPIFVGGCAGTRYGCCPDGVTSQPPPGSNAVCPPGTGGGAGPGYSILTGH</sequence>
<proteinExistence type="predicted"/>
<evidence type="ECO:0000313" key="3">
    <source>
        <dbReference type="Proteomes" id="UP000762676"/>
    </source>
</evidence>
<evidence type="ECO:0008006" key="4">
    <source>
        <dbReference type="Google" id="ProtNLM"/>
    </source>
</evidence>
<keyword evidence="3" id="KW-1185">Reference proteome</keyword>
<reference evidence="2 3" key="1">
    <citation type="journal article" date="2021" name="Elife">
        <title>Chloroplast acquisition without the gene transfer in kleptoplastic sea slugs, Plakobranchus ocellatus.</title>
        <authorList>
            <person name="Maeda T."/>
            <person name="Takahashi S."/>
            <person name="Yoshida T."/>
            <person name="Shimamura S."/>
            <person name="Takaki Y."/>
            <person name="Nagai Y."/>
            <person name="Toyoda A."/>
            <person name="Suzuki Y."/>
            <person name="Arimoto A."/>
            <person name="Ishii H."/>
            <person name="Satoh N."/>
            <person name="Nishiyama T."/>
            <person name="Hasebe M."/>
            <person name="Maruyama T."/>
            <person name="Minagawa J."/>
            <person name="Obokata J."/>
            <person name="Shigenobu S."/>
        </authorList>
    </citation>
    <scope>NUCLEOTIDE SEQUENCE [LARGE SCALE GENOMIC DNA]</scope>
</reference>
<accession>A0AAV4JUJ9</accession>